<dbReference type="InterPro" id="IPR050300">
    <property type="entry name" value="GDXG_lipolytic_enzyme"/>
</dbReference>
<feature type="signal peptide" evidence="2">
    <location>
        <begin position="1"/>
        <end position="18"/>
    </location>
</feature>
<keyword evidence="4" id="KW-0326">Glycosidase</keyword>
<dbReference type="GO" id="GO:0016798">
    <property type="term" value="F:hydrolase activity, acting on glycosyl bonds"/>
    <property type="evidence" value="ECO:0007669"/>
    <property type="project" value="UniProtKB-KW"/>
</dbReference>
<keyword evidence="5" id="KW-1185">Reference proteome</keyword>
<dbReference type="Gene3D" id="3.40.50.1820">
    <property type="entry name" value="alpha/beta hydrolase"/>
    <property type="match status" value="1"/>
</dbReference>
<keyword evidence="4" id="KW-0119">Carbohydrate metabolism</keyword>
<evidence type="ECO:0000313" key="5">
    <source>
        <dbReference type="Proteomes" id="UP000050454"/>
    </source>
</evidence>
<keyword evidence="4" id="KW-0858">Xylan degradation</keyword>
<evidence type="ECO:0000256" key="1">
    <source>
        <dbReference type="ARBA" id="ARBA00022801"/>
    </source>
</evidence>
<evidence type="ECO:0000256" key="2">
    <source>
        <dbReference type="SAM" id="SignalP"/>
    </source>
</evidence>
<feature type="chain" id="PRO_5006136171" evidence="2">
    <location>
        <begin position="19"/>
        <end position="307"/>
    </location>
</feature>
<evidence type="ECO:0000313" key="4">
    <source>
        <dbReference type="EMBL" id="KPM47496.1"/>
    </source>
</evidence>
<dbReference type="OrthoDB" id="9794725at2"/>
<dbReference type="RefSeq" id="WP_055149062.1">
    <property type="nucleotide sequence ID" value="NZ_JXSZ01000010.1"/>
</dbReference>
<dbReference type="InterPro" id="IPR029058">
    <property type="entry name" value="AB_hydrolase_fold"/>
</dbReference>
<accession>A0A0P7BSQ6</accession>
<dbReference type="Proteomes" id="UP000050454">
    <property type="component" value="Unassembled WGS sequence"/>
</dbReference>
<comment type="caution">
    <text evidence="4">The sequence shown here is derived from an EMBL/GenBank/DDBJ whole genome shotgun (WGS) entry which is preliminary data.</text>
</comment>
<proteinExistence type="predicted"/>
<name>A0A0P7BSQ6_9BACT</name>
<dbReference type="PANTHER" id="PTHR48081:SF6">
    <property type="entry name" value="PEPTIDASE S9 PROLYL OLIGOPEPTIDASE CATALYTIC DOMAIN-CONTAINING PROTEIN"/>
    <property type="match status" value="1"/>
</dbReference>
<feature type="domain" description="BD-FAE-like" evidence="3">
    <location>
        <begin position="62"/>
        <end position="253"/>
    </location>
</feature>
<keyword evidence="4" id="KW-0624">Polysaccharide degradation</keyword>
<dbReference type="InterPro" id="IPR049492">
    <property type="entry name" value="BD-FAE-like_dom"/>
</dbReference>
<keyword evidence="1 4" id="KW-0378">Hydrolase</keyword>
<reference evidence="4 5" key="1">
    <citation type="submission" date="2015-07" db="EMBL/GenBank/DDBJ databases">
        <title>The draft genome sequence of Leadbetterella sp. JN14-9.</title>
        <authorList>
            <person name="Liu Y."/>
            <person name="Du J."/>
            <person name="Shao Z."/>
        </authorList>
    </citation>
    <scope>NUCLEOTIDE SEQUENCE [LARGE SCALE GENOMIC DNA]</scope>
    <source>
        <strain evidence="4 5">JN14-9</strain>
    </source>
</reference>
<sequence>MLRKLFLTLLFISPMANAQKVIPLYPDGVPGLKDNHGLSEANVSDRDDGVIRLRNITNPTLTVFEPKASKKSGAAVIICPGGGYYILAFNKEGTDVAKWYAERGITAFVLKYRLPQEELFIEKSIRPLQDAQQAFRYIRSHADQYKIDKNKVGIMGFSAGGHLAATASTHYDEQVGEITDEKMSVKPDFSVLMYPVVSFNDKFGHSGSRQNLIGPDLTIKDIELYSNELHVSGDTPPAFLVHAFDDPVKVENSLAYVQAMKKNGVSAEFHMYAEGGHGFGLAVNKTGPVSSWPHRLEEWLKTRGLMK</sequence>
<organism evidence="4 5">
    <name type="scientific">Jiulongibacter sediminis</name>
    <dbReference type="NCBI Taxonomy" id="1605367"/>
    <lineage>
        <taxon>Bacteria</taxon>
        <taxon>Pseudomonadati</taxon>
        <taxon>Bacteroidota</taxon>
        <taxon>Cytophagia</taxon>
        <taxon>Cytophagales</taxon>
        <taxon>Leadbetterellaceae</taxon>
        <taxon>Jiulongibacter</taxon>
    </lineage>
</organism>
<dbReference type="AlphaFoldDB" id="A0A0P7BSQ6"/>
<keyword evidence="2" id="KW-0732">Signal</keyword>
<dbReference type="SUPFAM" id="SSF53474">
    <property type="entry name" value="alpha/beta-Hydrolases"/>
    <property type="match status" value="1"/>
</dbReference>
<protein>
    <submittedName>
        <fullName evidence="4">1,4-beta-xylanase</fullName>
    </submittedName>
</protein>
<dbReference type="STRING" id="1605367.AFM12_13365"/>
<dbReference type="GO" id="GO:0045493">
    <property type="term" value="P:xylan catabolic process"/>
    <property type="evidence" value="ECO:0007669"/>
    <property type="project" value="UniProtKB-KW"/>
</dbReference>
<dbReference type="PANTHER" id="PTHR48081">
    <property type="entry name" value="AB HYDROLASE SUPERFAMILY PROTEIN C4A8.06C"/>
    <property type="match status" value="1"/>
</dbReference>
<gene>
    <name evidence="4" type="ORF">AFM12_13365</name>
</gene>
<dbReference type="Pfam" id="PF20434">
    <property type="entry name" value="BD-FAE"/>
    <property type="match status" value="1"/>
</dbReference>
<dbReference type="EMBL" id="LGTQ01000010">
    <property type="protein sequence ID" value="KPM47496.1"/>
    <property type="molecule type" value="Genomic_DNA"/>
</dbReference>
<evidence type="ECO:0000259" key="3">
    <source>
        <dbReference type="Pfam" id="PF20434"/>
    </source>
</evidence>